<dbReference type="SUPFAM" id="SSF46785">
    <property type="entry name" value="Winged helix' DNA-binding domain"/>
    <property type="match status" value="1"/>
</dbReference>
<dbReference type="Gene3D" id="1.10.10.10">
    <property type="entry name" value="Winged helix-like DNA-binding domain superfamily/Winged helix DNA-binding domain"/>
    <property type="match status" value="1"/>
</dbReference>
<accession>A0ABX0SU79</accession>
<evidence type="ECO:0000313" key="5">
    <source>
        <dbReference type="EMBL" id="NIH78891.1"/>
    </source>
</evidence>
<keyword evidence="1" id="KW-0805">Transcription regulation</keyword>
<evidence type="ECO:0000259" key="4">
    <source>
        <dbReference type="PROSITE" id="PS50949"/>
    </source>
</evidence>
<proteinExistence type="predicted"/>
<keyword evidence="3" id="KW-0804">Transcription</keyword>
<dbReference type="SMART" id="SM00345">
    <property type="entry name" value="HTH_GNTR"/>
    <property type="match status" value="1"/>
</dbReference>
<dbReference type="RefSeq" id="WP_167111755.1">
    <property type="nucleotide sequence ID" value="NZ_JAANOU010000001.1"/>
</dbReference>
<protein>
    <submittedName>
        <fullName evidence="5">DNA-binding GntR family transcriptional regulator</fullName>
    </submittedName>
</protein>
<dbReference type="Pfam" id="PF07729">
    <property type="entry name" value="FCD"/>
    <property type="match status" value="1"/>
</dbReference>
<dbReference type="PANTHER" id="PTHR43537">
    <property type="entry name" value="TRANSCRIPTIONAL REGULATOR, GNTR FAMILY"/>
    <property type="match status" value="1"/>
</dbReference>
<dbReference type="InterPro" id="IPR000524">
    <property type="entry name" value="Tscrpt_reg_HTH_GntR"/>
</dbReference>
<evidence type="ECO:0000256" key="2">
    <source>
        <dbReference type="ARBA" id="ARBA00023125"/>
    </source>
</evidence>
<dbReference type="SUPFAM" id="SSF48008">
    <property type="entry name" value="GntR ligand-binding domain-like"/>
    <property type="match status" value="1"/>
</dbReference>
<organism evidence="5 6">
    <name type="scientific">Amycolatopsis viridis</name>
    <dbReference type="NCBI Taxonomy" id="185678"/>
    <lineage>
        <taxon>Bacteria</taxon>
        <taxon>Bacillati</taxon>
        <taxon>Actinomycetota</taxon>
        <taxon>Actinomycetes</taxon>
        <taxon>Pseudonocardiales</taxon>
        <taxon>Pseudonocardiaceae</taxon>
        <taxon>Amycolatopsis</taxon>
    </lineage>
</organism>
<dbReference type="SMART" id="SM00895">
    <property type="entry name" value="FCD"/>
    <property type="match status" value="1"/>
</dbReference>
<dbReference type="InterPro" id="IPR011711">
    <property type="entry name" value="GntR_C"/>
</dbReference>
<dbReference type="EMBL" id="JAANOU010000001">
    <property type="protein sequence ID" value="NIH78891.1"/>
    <property type="molecule type" value="Genomic_DNA"/>
</dbReference>
<gene>
    <name evidence="5" type="ORF">FHX46_001421</name>
</gene>
<name>A0ABX0SU79_9PSEU</name>
<dbReference type="Pfam" id="PF00392">
    <property type="entry name" value="GntR"/>
    <property type="match status" value="1"/>
</dbReference>
<dbReference type="InterPro" id="IPR008920">
    <property type="entry name" value="TF_FadR/GntR_C"/>
</dbReference>
<evidence type="ECO:0000256" key="3">
    <source>
        <dbReference type="ARBA" id="ARBA00023163"/>
    </source>
</evidence>
<dbReference type="InterPro" id="IPR036390">
    <property type="entry name" value="WH_DNA-bd_sf"/>
</dbReference>
<dbReference type="InterPro" id="IPR036388">
    <property type="entry name" value="WH-like_DNA-bd_sf"/>
</dbReference>
<feature type="domain" description="HTH gntR-type" evidence="4">
    <location>
        <begin position="12"/>
        <end position="79"/>
    </location>
</feature>
<dbReference type="PROSITE" id="PS50949">
    <property type="entry name" value="HTH_GNTR"/>
    <property type="match status" value="1"/>
</dbReference>
<dbReference type="GO" id="GO:0003677">
    <property type="term" value="F:DNA binding"/>
    <property type="evidence" value="ECO:0007669"/>
    <property type="project" value="UniProtKB-KW"/>
</dbReference>
<evidence type="ECO:0000256" key="1">
    <source>
        <dbReference type="ARBA" id="ARBA00023015"/>
    </source>
</evidence>
<dbReference type="Proteomes" id="UP000754495">
    <property type="component" value="Unassembled WGS sequence"/>
</dbReference>
<sequence>MTEGAGSAPIATTRSAVVFEAIRAEILGGLLKPGARLPFAKLVEKYDCSMGTLREALQRLAEIGLVESFAQQGFRVVRLSDEDLADLTEARIDIEVAALRHAVREGDIAWEGAAVASLHVLERTPRHDETSPDHLTEEWAVAHAAFHHALLSGCRNRRLLNVAAQFRDAAELYRRWSVPPSRDTARDPDEEHRAILKAAVDRDEELACRLLREHIEKAASHLE</sequence>
<dbReference type="PANTHER" id="PTHR43537:SF20">
    <property type="entry name" value="HTH-TYPE TRANSCRIPTIONAL REPRESSOR GLAR"/>
    <property type="match status" value="1"/>
</dbReference>
<dbReference type="Gene3D" id="1.20.120.530">
    <property type="entry name" value="GntR ligand-binding domain-like"/>
    <property type="match status" value="1"/>
</dbReference>
<keyword evidence="2 5" id="KW-0238">DNA-binding</keyword>
<comment type="caution">
    <text evidence="5">The sequence shown here is derived from an EMBL/GenBank/DDBJ whole genome shotgun (WGS) entry which is preliminary data.</text>
</comment>
<keyword evidence="6" id="KW-1185">Reference proteome</keyword>
<evidence type="ECO:0000313" key="6">
    <source>
        <dbReference type="Proteomes" id="UP000754495"/>
    </source>
</evidence>
<dbReference type="CDD" id="cd07377">
    <property type="entry name" value="WHTH_GntR"/>
    <property type="match status" value="1"/>
</dbReference>
<reference evidence="5 6" key="1">
    <citation type="submission" date="2020-03" db="EMBL/GenBank/DDBJ databases">
        <title>Sequencing the genomes of 1000 actinobacteria strains.</title>
        <authorList>
            <person name="Klenk H.-P."/>
        </authorList>
    </citation>
    <scope>NUCLEOTIDE SEQUENCE [LARGE SCALE GENOMIC DNA]</scope>
    <source>
        <strain evidence="5 6">DSM 45668</strain>
    </source>
</reference>